<feature type="transmembrane region" description="Helical" evidence="1">
    <location>
        <begin position="268"/>
        <end position="287"/>
    </location>
</feature>
<feature type="transmembrane region" description="Helical" evidence="1">
    <location>
        <begin position="308"/>
        <end position="329"/>
    </location>
</feature>
<evidence type="ECO:0000313" key="3">
    <source>
        <dbReference type="Proteomes" id="UP000286113"/>
    </source>
</evidence>
<feature type="transmembrane region" description="Helical" evidence="1">
    <location>
        <begin position="29"/>
        <end position="49"/>
    </location>
</feature>
<comment type="caution">
    <text evidence="2">The sequence shown here is derived from an EMBL/GenBank/DDBJ whole genome shotgun (WGS) entry which is preliminary data.</text>
</comment>
<protein>
    <submittedName>
        <fullName evidence="2">Oligosaccharide repeat unit polymerase</fullName>
    </submittedName>
</protein>
<keyword evidence="1" id="KW-0812">Transmembrane</keyword>
<feature type="transmembrane region" description="Helical" evidence="1">
    <location>
        <begin position="101"/>
        <end position="121"/>
    </location>
</feature>
<evidence type="ECO:0000256" key="1">
    <source>
        <dbReference type="SAM" id="Phobius"/>
    </source>
</evidence>
<proteinExistence type="predicted"/>
<dbReference type="AlphaFoldDB" id="A0AA92TKS5"/>
<accession>A0AA92TKS5</accession>
<feature type="transmembrane region" description="Helical" evidence="1">
    <location>
        <begin position="174"/>
        <end position="190"/>
    </location>
</feature>
<name>A0AA92TKS5_9BACT</name>
<gene>
    <name evidence="2" type="ORF">DWX90_10340</name>
</gene>
<dbReference type="NCBIfam" id="TIGR04370">
    <property type="entry name" value="glyco_rpt_poly"/>
    <property type="match status" value="1"/>
</dbReference>
<reference evidence="2 3" key="1">
    <citation type="submission" date="2018-08" db="EMBL/GenBank/DDBJ databases">
        <title>A genome reference for cultivated species of the human gut microbiota.</title>
        <authorList>
            <person name="Zou Y."/>
            <person name="Xue W."/>
            <person name="Luo G."/>
        </authorList>
    </citation>
    <scope>NUCLEOTIDE SEQUENCE [LARGE SCALE GENOMIC DNA]</scope>
    <source>
        <strain evidence="2 3">AF22-1</strain>
    </source>
</reference>
<feature type="transmembrane region" description="Helical" evidence="1">
    <location>
        <begin position="61"/>
        <end position="81"/>
    </location>
</feature>
<feature type="transmembrane region" description="Helical" evidence="1">
    <location>
        <begin position="196"/>
        <end position="212"/>
    </location>
</feature>
<feature type="transmembrane region" description="Helical" evidence="1">
    <location>
        <begin position="349"/>
        <end position="377"/>
    </location>
</feature>
<sequence>MDPLILNIILYLSVVYAYWYKYHKFTATFIIILMYAIFAVNAYLLWNYGEYKWGPYQKQPLSFIPYVYTFVGFLIFLSPIFKRNLQQKLIIVPISNKKANVLYWFFLIELLLGALLNFSHATSVTDFADVYHSETAVSTGLAGQLRIVSTAVYLPALALIGYYSSDMMLNMKRAFLLLFAYFFNNIIEAMTCGSRGVLFFAVLNVLILLFIFRDSINAKIKKILLVSTIGTTLFVFSIALAISVDRFGDEAWNWIYSYFGEPFLNISLYYWNAPFTTGGAITFAPFVKINYYDHNYIMILFKLFSGQAMLDFGVIGGLVFLIIISFILYLMMPRGKYLMFNKAMVLIYAYYHCMFGVFGIRVYGWSAYALLIVLYYYTKQRRIKK</sequence>
<feature type="transmembrane region" description="Helical" evidence="1">
    <location>
        <begin position="224"/>
        <end position="244"/>
    </location>
</feature>
<feature type="transmembrane region" description="Helical" evidence="1">
    <location>
        <begin position="6"/>
        <end position="22"/>
    </location>
</feature>
<keyword evidence="1" id="KW-0472">Membrane</keyword>
<feature type="transmembrane region" description="Helical" evidence="1">
    <location>
        <begin position="141"/>
        <end position="162"/>
    </location>
</feature>
<organism evidence="2 3">
    <name type="scientific">Segatella copri</name>
    <dbReference type="NCBI Taxonomy" id="165179"/>
    <lineage>
        <taxon>Bacteria</taxon>
        <taxon>Pseudomonadati</taxon>
        <taxon>Bacteroidota</taxon>
        <taxon>Bacteroidia</taxon>
        <taxon>Bacteroidales</taxon>
        <taxon>Prevotellaceae</taxon>
        <taxon>Segatella</taxon>
    </lineage>
</organism>
<dbReference type="EMBL" id="QRVN01000021">
    <property type="protein sequence ID" value="RGS46403.1"/>
    <property type="molecule type" value="Genomic_DNA"/>
</dbReference>
<evidence type="ECO:0000313" key="2">
    <source>
        <dbReference type="EMBL" id="RGS46403.1"/>
    </source>
</evidence>
<keyword evidence="1" id="KW-1133">Transmembrane helix</keyword>
<dbReference type="Proteomes" id="UP000286113">
    <property type="component" value="Unassembled WGS sequence"/>
</dbReference>